<name>A0A0E3RKL7_METMZ</name>
<evidence type="ECO:0000313" key="1">
    <source>
        <dbReference type="EMBL" id="AKB64932.1"/>
    </source>
</evidence>
<reference evidence="1 2" key="1">
    <citation type="submission" date="2014-07" db="EMBL/GenBank/DDBJ databases">
        <title>Methanogenic archaea and the global carbon cycle.</title>
        <authorList>
            <person name="Henriksen J.R."/>
            <person name="Luke J."/>
            <person name="Reinhart S."/>
            <person name="Benedict M.N."/>
            <person name="Youngblut N.D."/>
            <person name="Metcalf M.E."/>
            <person name="Whitaker R.J."/>
            <person name="Metcalf W.W."/>
        </authorList>
    </citation>
    <scope>NUCLEOTIDE SEQUENCE [LARGE SCALE GENOMIC DNA]</scope>
    <source>
        <strain evidence="1 2">S-6</strain>
    </source>
</reference>
<dbReference type="PATRIC" id="fig|213585.10.peg.2205"/>
<sequence>MPEKFDRKRVELSFRRFSDFADDVLSSEYSTFDAYLNIFVNHCENDEIMSIICNQLKHDSTILDDWESRNNLAGIIHRVSGIKLTLPTDEKQRDILLYQICLKVNKGETDIFSVYFDFNSCSPDEAVHNFNTDFVKPMVRSIGYKLEEIEYDIETDLKDERYIPITVFYVYQDYSTNITGDVNTKGDAAIGEGANIEKKSII</sequence>
<protein>
    <submittedName>
        <fullName evidence="1">Uncharacterized protein</fullName>
    </submittedName>
</protein>
<dbReference type="Proteomes" id="UP000033097">
    <property type="component" value="Chromosome"/>
</dbReference>
<dbReference type="AlphaFoldDB" id="A0A0E3RKL7"/>
<dbReference type="GeneID" id="24839430"/>
<dbReference type="RefSeq" id="WP_048046510.1">
    <property type="nucleotide sequence ID" value="NZ_CP009512.1"/>
</dbReference>
<dbReference type="KEGG" id="mmj:MSMAS_1736"/>
<dbReference type="EMBL" id="CP009512">
    <property type="protein sequence ID" value="AKB64932.1"/>
    <property type="molecule type" value="Genomic_DNA"/>
</dbReference>
<gene>
    <name evidence="1" type="ORF">MSMAS_1736</name>
</gene>
<dbReference type="HOGENOM" id="CLU_1207636_0_0_2"/>
<accession>A0A0E3RKL7</accession>
<evidence type="ECO:0000313" key="2">
    <source>
        <dbReference type="Proteomes" id="UP000033097"/>
    </source>
</evidence>
<proteinExistence type="predicted"/>
<organism evidence="1 2">
    <name type="scientific">Methanosarcina mazei S-6</name>
    <dbReference type="NCBI Taxonomy" id="213585"/>
    <lineage>
        <taxon>Archaea</taxon>
        <taxon>Methanobacteriati</taxon>
        <taxon>Methanobacteriota</taxon>
        <taxon>Stenosarchaea group</taxon>
        <taxon>Methanomicrobia</taxon>
        <taxon>Methanosarcinales</taxon>
        <taxon>Methanosarcinaceae</taxon>
        <taxon>Methanosarcina</taxon>
    </lineage>
</organism>